<comment type="caution">
    <text evidence="2">The sequence shown here is derived from an EMBL/GenBank/DDBJ whole genome shotgun (WGS) entry which is preliminary data.</text>
</comment>
<dbReference type="EMBL" id="BMMM01000007">
    <property type="protein sequence ID" value="GGN69216.1"/>
    <property type="molecule type" value="Genomic_DNA"/>
</dbReference>
<dbReference type="SUPFAM" id="SSF55729">
    <property type="entry name" value="Acyl-CoA N-acyltransferases (Nat)"/>
    <property type="match status" value="1"/>
</dbReference>
<dbReference type="InterPro" id="IPR016181">
    <property type="entry name" value="Acyl_CoA_acyltransferase"/>
</dbReference>
<name>A0A918D580_9ACTN</name>
<reference evidence="2 3" key="1">
    <citation type="journal article" date="2014" name="Int. J. Syst. Evol. Microbiol.">
        <title>Complete genome sequence of Corynebacterium casei LMG S-19264T (=DSM 44701T), isolated from a smear-ripened cheese.</title>
        <authorList>
            <consortium name="US DOE Joint Genome Institute (JGI-PGF)"/>
            <person name="Walter F."/>
            <person name="Albersmeier A."/>
            <person name="Kalinowski J."/>
            <person name="Ruckert C."/>
        </authorList>
    </citation>
    <scope>NUCLEOTIDE SEQUENCE [LARGE SCALE GENOMIC DNA]</scope>
    <source>
        <strain evidence="2 3">CGMCC 4.7111</strain>
    </source>
</reference>
<organism evidence="2 3">
    <name type="scientific">Streptomyces albiflavescens</name>
    <dbReference type="NCBI Taxonomy" id="1623582"/>
    <lineage>
        <taxon>Bacteria</taxon>
        <taxon>Bacillati</taxon>
        <taxon>Actinomycetota</taxon>
        <taxon>Actinomycetes</taxon>
        <taxon>Kitasatosporales</taxon>
        <taxon>Streptomycetaceae</taxon>
        <taxon>Streptomyces</taxon>
    </lineage>
</organism>
<sequence>MTIEEHPADPVRQPPVPASLEVGAKDDVLEQRLDDELTAFNAEATGAGAPVPLSVRVTDTAGELVGGLTAWVWGSCCAVDMLWVRADQRHAGWGSKLLEAAEEEAARRGCAEMIVSSFTFQAPDFYRRHGYRETGRTEGIPGGHQDVHFHKVLRASDR</sequence>
<evidence type="ECO:0000313" key="2">
    <source>
        <dbReference type="EMBL" id="GGN69216.1"/>
    </source>
</evidence>
<protein>
    <recommendedName>
        <fullName evidence="1">N-acetyltransferase domain-containing protein</fullName>
    </recommendedName>
</protein>
<accession>A0A918D580</accession>
<evidence type="ECO:0000313" key="3">
    <source>
        <dbReference type="Proteomes" id="UP000600365"/>
    </source>
</evidence>
<dbReference type="Gene3D" id="3.40.630.30">
    <property type="match status" value="1"/>
</dbReference>
<dbReference type="GO" id="GO:0016747">
    <property type="term" value="F:acyltransferase activity, transferring groups other than amino-acyl groups"/>
    <property type="evidence" value="ECO:0007669"/>
    <property type="project" value="InterPro"/>
</dbReference>
<proteinExistence type="predicted"/>
<dbReference type="PROSITE" id="PS51186">
    <property type="entry name" value="GNAT"/>
    <property type="match status" value="1"/>
</dbReference>
<keyword evidence="3" id="KW-1185">Reference proteome</keyword>
<dbReference type="Pfam" id="PF00583">
    <property type="entry name" value="Acetyltransf_1"/>
    <property type="match status" value="1"/>
</dbReference>
<dbReference type="Proteomes" id="UP000600365">
    <property type="component" value="Unassembled WGS sequence"/>
</dbReference>
<evidence type="ECO:0000259" key="1">
    <source>
        <dbReference type="PROSITE" id="PS51186"/>
    </source>
</evidence>
<dbReference type="InterPro" id="IPR000182">
    <property type="entry name" value="GNAT_dom"/>
</dbReference>
<dbReference type="RefSeq" id="WP_189187671.1">
    <property type="nucleotide sequence ID" value="NZ_BMMM01000007.1"/>
</dbReference>
<dbReference type="AlphaFoldDB" id="A0A918D580"/>
<gene>
    <name evidence="2" type="ORF">GCM10011579_043320</name>
</gene>
<feature type="domain" description="N-acetyltransferase" evidence="1">
    <location>
        <begin position="15"/>
        <end position="154"/>
    </location>
</feature>